<accession>A0A366F519</accession>
<comment type="caution">
    <text evidence="14">The sequence shown here is derived from an EMBL/GenBank/DDBJ whole genome shotgun (WGS) entry which is preliminary data.</text>
</comment>
<evidence type="ECO:0000313" key="14">
    <source>
        <dbReference type="EMBL" id="RBP09060.1"/>
    </source>
</evidence>
<name>A0A366F519_9HYPH</name>
<dbReference type="OrthoDB" id="9765468at2"/>
<feature type="binding site" evidence="10">
    <location>
        <position position="445"/>
    </location>
    <ligand>
        <name>Mg(2+)</name>
        <dbReference type="ChEBI" id="CHEBI:18420"/>
    </ligand>
</feature>
<keyword evidence="7" id="KW-0813">Transport</keyword>
<keyword evidence="14" id="KW-0670">Pyruvate</keyword>
<dbReference type="AlphaFoldDB" id="A0A366F519"/>
<dbReference type="EMBL" id="QNRK01000023">
    <property type="protein sequence ID" value="RBP09060.1"/>
    <property type="molecule type" value="Genomic_DNA"/>
</dbReference>
<keyword evidence="6 7" id="KW-0460">Magnesium</keyword>
<dbReference type="InterPro" id="IPR040442">
    <property type="entry name" value="Pyrv_kinase-like_dom_sf"/>
</dbReference>
<dbReference type="InterPro" id="IPR036618">
    <property type="entry name" value="PtsI_HPr-bd_sf"/>
</dbReference>
<dbReference type="InterPro" id="IPR050499">
    <property type="entry name" value="PEP-utilizing_PTS_enzyme"/>
</dbReference>
<dbReference type="GO" id="GO:0005737">
    <property type="term" value="C:cytoplasm"/>
    <property type="evidence" value="ECO:0007669"/>
    <property type="project" value="UniProtKB-SubCell"/>
</dbReference>
<feature type="active site" description="Tele-phosphohistidine intermediate" evidence="8">
    <location>
        <position position="183"/>
    </location>
</feature>
<evidence type="ECO:0000256" key="7">
    <source>
        <dbReference type="PIRNR" id="PIRNR000732"/>
    </source>
</evidence>
<dbReference type="SUPFAM" id="SSF52009">
    <property type="entry name" value="Phosphohistidine domain"/>
    <property type="match status" value="1"/>
</dbReference>
<evidence type="ECO:0000256" key="2">
    <source>
        <dbReference type="ARBA" id="ARBA00007837"/>
    </source>
</evidence>
<dbReference type="InterPro" id="IPR024692">
    <property type="entry name" value="PTS_EI"/>
</dbReference>
<feature type="domain" description="PEP-utilising enzyme C-terminal" evidence="12">
    <location>
        <begin position="248"/>
        <end position="531"/>
    </location>
</feature>
<keyword evidence="4 7" id="KW-0479">Metal-binding</keyword>
<feature type="binding site" evidence="9">
    <location>
        <position position="455"/>
    </location>
    <ligand>
        <name>phosphoenolpyruvate</name>
        <dbReference type="ChEBI" id="CHEBI:58702"/>
    </ligand>
</feature>
<feature type="binding site" evidence="9">
    <location>
        <position position="325"/>
    </location>
    <ligand>
        <name>phosphoenolpyruvate</name>
        <dbReference type="ChEBI" id="CHEBI:58702"/>
    </ligand>
</feature>
<keyword evidence="7" id="KW-0598">Phosphotransferase system</keyword>
<dbReference type="InterPro" id="IPR008731">
    <property type="entry name" value="PTS_EIN"/>
</dbReference>
<feature type="binding site" evidence="9">
    <location>
        <position position="289"/>
    </location>
    <ligand>
        <name>phosphoenolpyruvate</name>
        <dbReference type="ChEBI" id="CHEBI:58702"/>
    </ligand>
</feature>
<dbReference type="GO" id="GO:0008965">
    <property type="term" value="F:phosphoenolpyruvate-protein phosphotransferase activity"/>
    <property type="evidence" value="ECO:0007669"/>
    <property type="project" value="UniProtKB-EC"/>
</dbReference>
<feature type="active site" description="Proton donor" evidence="8">
    <location>
        <position position="492"/>
    </location>
</feature>
<dbReference type="RefSeq" id="WP_113890918.1">
    <property type="nucleotide sequence ID" value="NZ_QNRK01000023.1"/>
</dbReference>
<feature type="domain" description="PEP-utilising enzyme mobile" evidence="11">
    <location>
        <begin position="147"/>
        <end position="218"/>
    </location>
</feature>
<dbReference type="PANTHER" id="PTHR46244">
    <property type="entry name" value="PHOSPHOENOLPYRUVATE-PROTEIN PHOSPHOTRANSFERASE"/>
    <property type="match status" value="1"/>
</dbReference>
<dbReference type="Gene3D" id="1.10.274.10">
    <property type="entry name" value="PtsI, HPr-binding domain"/>
    <property type="match status" value="1"/>
</dbReference>
<evidence type="ECO:0000259" key="13">
    <source>
        <dbReference type="Pfam" id="PF05524"/>
    </source>
</evidence>
<keyword evidence="7" id="KW-0762">Sugar transport</keyword>
<dbReference type="InterPro" id="IPR015813">
    <property type="entry name" value="Pyrv/PenolPyrv_kinase-like_dom"/>
</dbReference>
<dbReference type="Gene3D" id="3.20.20.60">
    <property type="entry name" value="Phosphoenolpyruvate-binding domains"/>
    <property type="match status" value="1"/>
</dbReference>
<comment type="similarity">
    <text evidence="2 7">Belongs to the PEP-utilizing enzyme family.</text>
</comment>
<comment type="cofactor">
    <cofactor evidence="1 7 10">
        <name>Mg(2+)</name>
        <dbReference type="ChEBI" id="CHEBI:18420"/>
    </cofactor>
</comment>
<dbReference type="Proteomes" id="UP000253529">
    <property type="component" value="Unassembled WGS sequence"/>
</dbReference>
<dbReference type="Pfam" id="PF02896">
    <property type="entry name" value="PEP-utilizers_C"/>
    <property type="match status" value="1"/>
</dbReference>
<organism evidence="14 15">
    <name type="scientific">Roseiarcus fermentans</name>
    <dbReference type="NCBI Taxonomy" id="1473586"/>
    <lineage>
        <taxon>Bacteria</taxon>
        <taxon>Pseudomonadati</taxon>
        <taxon>Pseudomonadota</taxon>
        <taxon>Alphaproteobacteria</taxon>
        <taxon>Hyphomicrobiales</taxon>
        <taxon>Roseiarcaceae</taxon>
        <taxon>Roseiarcus</taxon>
    </lineage>
</organism>
<dbReference type="Pfam" id="PF00391">
    <property type="entry name" value="PEP-utilizers"/>
    <property type="match status" value="1"/>
</dbReference>
<keyword evidence="5 7" id="KW-0418">Kinase</keyword>
<dbReference type="GO" id="GO:0009401">
    <property type="term" value="P:phosphoenolpyruvate-dependent sugar phosphotransferase system"/>
    <property type="evidence" value="ECO:0007669"/>
    <property type="project" value="UniProtKB-KW"/>
</dbReference>
<keyword evidence="15" id="KW-1185">Reference proteome</keyword>
<dbReference type="InterPro" id="IPR000121">
    <property type="entry name" value="PEP_util_C"/>
</dbReference>
<evidence type="ECO:0000256" key="9">
    <source>
        <dbReference type="PIRSR" id="PIRSR000732-2"/>
    </source>
</evidence>
<dbReference type="SUPFAM" id="SSF51621">
    <property type="entry name" value="Phosphoenolpyruvate/pyruvate domain"/>
    <property type="match status" value="1"/>
</dbReference>
<dbReference type="GO" id="GO:0046872">
    <property type="term" value="F:metal ion binding"/>
    <property type="evidence" value="ECO:0007669"/>
    <property type="project" value="UniProtKB-KW"/>
</dbReference>
<feature type="binding site" evidence="10">
    <location>
        <position position="423"/>
    </location>
    <ligand>
        <name>Mg(2+)</name>
        <dbReference type="ChEBI" id="CHEBI:18420"/>
    </ligand>
</feature>
<keyword evidence="3 7" id="KW-0808">Transferase</keyword>
<comment type="function">
    <text evidence="7">General (non sugar-specific) component of the phosphoenolpyruvate-dependent sugar phosphotransferase system (sugar PTS). This major carbohydrate active-transport system catalyzes the phosphorylation of incoming sugar substrates concomitantly with their translocation across the cell membrane. Enzyme I transfers the phosphoryl group from phosphoenolpyruvate (PEP) to the phosphoryl carrier protein (HPr).</text>
</comment>
<dbReference type="EC" id="2.7.3.9" evidence="7"/>
<dbReference type="PANTHER" id="PTHR46244:SF6">
    <property type="entry name" value="PHOSPHOENOLPYRUVATE-PROTEIN PHOSPHOTRANSFERASE"/>
    <property type="match status" value="1"/>
</dbReference>
<evidence type="ECO:0000256" key="4">
    <source>
        <dbReference type="ARBA" id="ARBA00022723"/>
    </source>
</evidence>
<feature type="binding site" evidence="9">
    <location>
        <begin position="444"/>
        <end position="445"/>
    </location>
    <ligand>
        <name>phosphoenolpyruvate</name>
        <dbReference type="ChEBI" id="CHEBI:58702"/>
    </ligand>
</feature>
<dbReference type="Gene3D" id="3.50.30.10">
    <property type="entry name" value="Phosphohistidine domain"/>
    <property type="match status" value="1"/>
</dbReference>
<evidence type="ECO:0000256" key="5">
    <source>
        <dbReference type="ARBA" id="ARBA00022777"/>
    </source>
</evidence>
<feature type="domain" description="Phosphotransferase system enzyme I N-terminal" evidence="13">
    <location>
        <begin position="8"/>
        <end position="122"/>
    </location>
</feature>
<protein>
    <recommendedName>
        <fullName evidence="7">Phosphoenolpyruvate-protein phosphotransferase</fullName>
        <ecNumber evidence="7">2.7.3.9</ecNumber>
    </recommendedName>
    <alternativeName>
        <fullName evidence="7">Phosphotransferase system, enzyme I</fullName>
    </alternativeName>
</protein>
<dbReference type="Pfam" id="PF05524">
    <property type="entry name" value="PEP-utilisers_N"/>
    <property type="match status" value="1"/>
</dbReference>
<gene>
    <name evidence="14" type="ORF">DFR50_12329</name>
</gene>
<dbReference type="InterPro" id="IPR036637">
    <property type="entry name" value="Phosphohistidine_dom_sf"/>
</dbReference>
<dbReference type="SUPFAM" id="SSF47831">
    <property type="entry name" value="Enzyme I of the PEP:sugar phosphotransferase system HPr-binding (sub)domain"/>
    <property type="match status" value="1"/>
</dbReference>
<evidence type="ECO:0000256" key="1">
    <source>
        <dbReference type="ARBA" id="ARBA00001946"/>
    </source>
</evidence>
<dbReference type="InterPro" id="IPR008279">
    <property type="entry name" value="PEP-util_enz_mobile_dom"/>
</dbReference>
<dbReference type="PIRSF" id="PIRSF000732">
    <property type="entry name" value="PTS_enzyme_I"/>
    <property type="match status" value="1"/>
</dbReference>
<evidence type="ECO:0000256" key="3">
    <source>
        <dbReference type="ARBA" id="ARBA00022679"/>
    </source>
</evidence>
<dbReference type="GO" id="GO:0016301">
    <property type="term" value="F:kinase activity"/>
    <property type="evidence" value="ECO:0007669"/>
    <property type="project" value="UniProtKB-KW"/>
</dbReference>
<dbReference type="PRINTS" id="PR01736">
    <property type="entry name" value="PHPHTRNFRASE"/>
</dbReference>
<evidence type="ECO:0000256" key="6">
    <source>
        <dbReference type="ARBA" id="ARBA00022842"/>
    </source>
</evidence>
<comment type="subcellular location">
    <subcellularLocation>
        <location evidence="7">Cytoplasm</location>
    </subcellularLocation>
</comment>
<evidence type="ECO:0000259" key="12">
    <source>
        <dbReference type="Pfam" id="PF02896"/>
    </source>
</evidence>
<evidence type="ECO:0000313" key="15">
    <source>
        <dbReference type="Proteomes" id="UP000253529"/>
    </source>
</evidence>
<sequence length="537" mass="55365">MAELRLFGRSAAPGVAKGVVAVLEAARPQRRRGVGAPAEEASALHRALAGALAEVEALAAKATGEAADMLGFQVAMLSDEELIRPALEGVGAGQSAPAAWEAAMAVEIAGYRAAGDDHFAARTADLEDIRDRVLGHLEPQAADFAVPAGAVVVAADLPISRFLAIDWAQGGAIVLAGGSPASHVAMLARARGVPMIVGLDRAAEIAAGREALVDAAAGEVVLDPTEATRAVFAARADEEKRASGLNAAFRMGPAVTRDGTRITLTLNASSADELEGLDPAICDGIGLVRTELLFDGPGALPDEEAQHEAYRRIVAWADGRPVTIRTLDAGGDKPIAGVTEDGESNPFLGLRGIRLSLRRPDLFLTQLRALARAAAHGDVRVMLPMVTVPAELEAARRLMETALAGLARDGLAARRPRLGIMIEVPAAAIAIDQFDADFFSIGSNDLTQYVTAAGRDIGSVAELADPLNPAVLRLIASVARHGRETGREVCLCGDAGGDPRAIGPLLRAGLRSLSVAASAVGAAKQAIAAIDLRDGAP</sequence>
<evidence type="ECO:0000256" key="10">
    <source>
        <dbReference type="PIRSR" id="PIRSR000732-3"/>
    </source>
</evidence>
<comment type="catalytic activity">
    <reaction evidence="7">
        <text>L-histidyl-[protein] + phosphoenolpyruvate = N(pros)-phospho-L-histidyl-[protein] + pyruvate</text>
        <dbReference type="Rhea" id="RHEA:23880"/>
        <dbReference type="Rhea" id="RHEA-COMP:9745"/>
        <dbReference type="Rhea" id="RHEA-COMP:9746"/>
        <dbReference type="ChEBI" id="CHEBI:15361"/>
        <dbReference type="ChEBI" id="CHEBI:29979"/>
        <dbReference type="ChEBI" id="CHEBI:58702"/>
        <dbReference type="ChEBI" id="CHEBI:64837"/>
        <dbReference type="EC" id="2.7.3.9"/>
    </reaction>
</comment>
<evidence type="ECO:0000259" key="11">
    <source>
        <dbReference type="Pfam" id="PF00391"/>
    </source>
</evidence>
<proteinExistence type="inferred from homology"/>
<evidence type="ECO:0000256" key="8">
    <source>
        <dbReference type="PIRSR" id="PIRSR000732-1"/>
    </source>
</evidence>
<keyword evidence="7" id="KW-0963">Cytoplasm</keyword>
<reference evidence="14 15" key="1">
    <citation type="submission" date="2018-06" db="EMBL/GenBank/DDBJ databases">
        <title>Genomic Encyclopedia of Type Strains, Phase IV (KMG-IV): sequencing the most valuable type-strain genomes for metagenomic binning, comparative biology and taxonomic classification.</title>
        <authorList>
            <person name="Goeker M."/>
        </authorList>
    </citation>
    <scope>NUCLEOTIDE SEQUENCE [LARGE SCALE GENOMIC DNA]</scope>
    <source>
        <strain evidence="14 15">DSM 24875</strain>
    </source>
</reference>